<dbReference type="Proteomes" id="UP000239480">
    <property type="component" value="Unassembled WGS sequence"/>
</dbReference>
<gene>
    <name evidence="1" type="ORF">CLV78_11550</name>
</gene>
<dbReference type="Gene3D" id="3.40.50.300">
    <property type="entry name" value="P-loop containing nucleotide triphosphate hydrolases"/>
    <property type="match status" value="1"/>
</dbReference>
<dbReference type="EMBL" id="PVTD01000015">
    <property type="protein sequence ID" value="PRY20101.1"/>
    <property type="molecule type" value="Genomic_DNA"/>
</dbReference>
<reference evidence="1 2" key="1">
    <citation type="submission" date="2018-03" db="EMBL/GenBank/DDBJ databases">
        <title>Genomic Encyclopedia of Archaeal and Bacterial Type Strains, Phase II (KMG-II): from individual species to whole genera.</title>
        <authorList>
            <person name="Goeker M."/>
        </authorList>
    </citation>
    <scope>NUCLEOTIDE SEQUENCE [LARGE SCALE GENOMIC DNA]</scope>
    <source>
        <strain evidence="1 2">DSM 29328</strain>
    </source>
</reference>
<evidence type="ECO:0000313" key="1">
    <source>
        <dbReference type="EMBL" id="PRY20101.1"/>
    </source>
</evidence>
<dbReference type="AlphaFoldDB" id="A0A2T0RG50"/>
<evidence type="ECO:0000313" key="2">
    <source>
        <dbReference type="Proteomes" id="UP000239480"/>
    </source>
</evidence>
<sequence length="187" mass="20244">MTVARLEGALEERSAIPEESEAHPDAALIKAAVKETEKAYKAGRTDILNALNDEIFLLGRRLGIEALEKVELNSNSSLRVWKGGAATSFSSVTAGERLRLRLATAIALLRVGRQMGIGRHPGLLIIDSPASEEVNELNLQALLGELRIIAKDTEGLQVFVASANPDEIVQALGQECCRIARGESYVW</sequence>
<protein>
    <submittedName>
        <fullName evidence="1">Uncharacterized protein</fullName>
    </submittedName>
</protein>
<dbReference type="RefSeq" id="WP_211301055.1">
    <property type="nucleotide sequence ID" value="NZ_PVTD01000015.1"/>
</dbReference>
<comment type="caution">
    <text evidence="1">The sequence shown here is derived from an EMBL/GenBank/DDBJ whole genome shotgun (WGS) entry which is preliminary data.</text>
</comment>
<proteinExistence type="predicted"/>
<organism evidence="1 2">
    <name type="scientific">Aliiruegeria haliotis</name>
    <dbReference type="NCBI Taxonomy" id="1280846"/>
    <lineage>
        <taxon>Bacteria</taxon>
        <taxon>Pseudomonadati</taxon>
        <taxon>Pseudomonadota</taxon>
        <taxon>Alphaproteobacteria</taxon>
        <taxon>Rhodobacterales</taxon>
        <taxon>Roseobacteraceae</taxon>
        <taxon>Aliiruegeria</taxon>
    </lineage>
</organism>
<keyword evidence="2" id="KW-1185">Reference proteome</keyword>
<name>A0A2T0RG50_9RHOB</name>
<accession>A0A2T0RG50</accession>
<dbReference type="InterPro" id="IPR027417">
    <property type="entry name" value="P-loop_NTPase"/>
</dbReference>